<evidence type="ECO:0000313" key="2">
    <source>
        <dbReference type="Proteomes" id="UP000198372"/>
    </source>
</evidence>
<dbReference type="AlphaFoldDB" id="A0A238FDC8"/>
<dbReference type="OrthoDB" id="2528574at2759"/>
<dbReference type="Proteomes" id="UP000198372">
    <property type="component" value="Unassembled WGS sequence"/>
</dbReference>
<gene>
    <name evidence="1" type="ORF">BQ2448_2116</name>
</gene>
<protein>
    <submittedName>
        <fullName evidence="1">BQ2448_2116 protein</fullName>
    </submittedName>
</protein>
<sequence length="143" mass="15915">MAEETISTTVVLLSNHTNSVLLSLFDQILPSCLQYCLGDEPCAHENCAFSHAYSISKDKLDTPRRSLLATPCAQSLKGAECALGDTSFVAHVNPRGWNFFRQGCAFPSLHPALSSPYRFKEPYTTFDERLLRHRAKKYCSLAA</sequence>
<organism evidence="1 2">
    <name type="scientific">Microbotryum intermedium</name>
    <dbReference type="NCBI Taxonomy" id="269621"/>
    <lineage>
        <taxon>Eukaryota</taxon>
        <taxon>Fungi</taxon>
        <taxon>Dikarya</taxon>
        <taxon>Basidiomycota</taxon>
        <taxon>Pucciniomycotina</taxon>
        <taxon>Microbotryomycetes</taxon>
        <taxon>Microbotryales</taxon>
        <taxon>Microbotryaceae</taxon>
        <taxon>Microbotryum</taxon>
    </lineage>
</organism>
<keyword evidence="2" id="KW-1185">Reference proteome</keyword>
<name>A0A238FDC8_9BASI</name>
<proteinExistence type="predicted"/>
<accession>A0A238FDC8</accession>
<reference evidence="2" key="1">
    <citation type="submission" date="2016-09" db="EMBL/GenBank/DDBJ databases">
        <authorList>
            <person name="Jeantristanb JTB J.-T."/>
            <person name="Ricardo R."/>
        </authorList>
    </citation>
    <scope>NUCLEOTIDE SEQUENCE [LARGE SCALE GENOMIC DNA]</scope>
</reference>
<evidence type="ECO:0000313" key="1">
    <source>
        <dbReference type="EMBL" id="SCV69096.1"/>
    </source>
</evidence>
<dbReference type="EMBL" id="FMSP01000004">
    <property type="protein sequence ID" value="SCV69096.1"/>
    <property type="molecule type" value="Genomic_DNA"/>
</dbReference>